<dbReference type="SMART" id="SM00100">
    <property type="entry name" value="cNMP"/>
    <property type="match status" value="1"/>
</dbReference>
<dbReference type="InterPro" id="IPR050397">
    <property type="entry name" value="Env_Response_Regulators"/>
</dbReference>
<dbReference type="SUPFAM" id="SSF46785">
    <property type="entry name" value="Winged helix' DNA-binding domain"/>
    <property type="match status" value="1"/>
</dbReference>
<gene>
    <name evidence="6" type="ORF">DXH95_12660</name>
</gene>
<dbReference type="CDD" id="cd00038">
    <property type="entry name" value="CAP_ED"/>
    <property type="match status" value="1"/>
</dbReference>
<feature type="domain" description="Cyclic nucleotide-binding" evidence="4">
    <location>
        <begin position="14"/>
        <end position="83"/>
    </location>
</feature>
<dbReference type="InterPro" id="IPR036390">
    <property type="entry name" value="WH_DNA-bd_sf"/>
</dbReference>
<evidence type="ECO:0000259" key="4">
    <source>
        <dbReference type="PROSITE" id="PS50042"/>
    </source>
</evidence>
<evidence type="ECO:0000313" key="7">
    <source>
        <dbReference type="Proteomes" id="UP000263833"/>
    </source>
</evidence>
<dbReference type="GO" id="GO:0003677">
    <property type="term" value="F:DNA binding"/>
    <property type="evidence" value="ECO:0007669"/>
    <property type="project" value="UniProtKB-KW"/>
</dbReference>
<sequence length="233" mass="25941">MSDCDTCLVRNRAICSALMPDELAVLSKLGRKQNVTRGQTLVWEGDESLVVANVIQGVLKLSVSTQDGREQIVGVVFPSDFIGRPFGKESPYGVTALTDAEVCIFTRTAFDGFAKEHPDLQHKLLQRTLDELDRARQWMMLLGRKTASERIATLLIEISDRLGAVGCSAIAPFLDKFELPMDRQQMGDLLGLTIETVSRQLTKLKEAEIIELPDRRSVVIKDRRRLENIATAA</sequence>
<dbReference type="PRINTS" id="PR00034">
    <property type="entry name" value="HTHCRP"/>
</dbReference>
<evidence type="ECO:0000256" key="1">
    <source>
        <dbReference type="ARBA" id="ARBA00023015"/>
    </source>
</evidence>
<dbReference type="SUPFAM" id="SSF51206">
    <property type="entry name" value="cAMP-binding domain-like"/>
    <property type="match status" value="1"/>
</dbReference>
<dbReference type="SMART" id="SM00419">
    <property type="entry name" value="HTH_CRP"/>
    <property type="match status" value="1"/>
</dbReference>
<evidence type="ECO:0000259" key="5">
    <source>
        <dbReference type="PROSITE" id="PS51063"/>
    </source>
</evidence>
<proteinExistence type="predicted"/>
<accession>A0A371B5J6</accession>
<dbReference type="Gene3D" id="1.10.10.10">
    <property type="entry name" value="Winged helix-like DNA-binding domain superfamily/Winged helix DNA-binding domain"/>
    <property type="match status" value="1"/>
</dbReference>
<dbReference type="PROSITE" id="PS50042">
    <property type="entry name" value="CNMP_BINDING_3"/>
    <property type="match status" value="1"/>
</dbReference>
<keyword evidence="3" id="KW-0804">Transcription</keyword>
<feature type="domain" description="HTH crp-type" evidence="5">
    <location>
        <begin position="145"/>
        <end position="224"/>
    </location>
</feature>
<dbReference type="AlphaFoldDB" id="A0A371B5J6"/>
<dbReference type="InterPro" id="IPR036388">
    <property type="entry name" value="WH-like_DNA-bd_sf"/>
</dbReference>
<dbReference type="CDD" id="cd00092">
    <property type="entry name" value="HTH_CRP"/>
    <property type="match status" value="1"/>
</dbReference>
<name>A0A371B5J6_9SPHN</name>
<dbReference type="Gene3D" id="2.60.120.10">
    <property type="entry name" value="Jelly Rolls"/>
    <property type="match status" value="1"/>
</dbReference>
<dbReference type="Proteomes" id="UP000263833">
    <property type="component" value="Unassembled WGS sequence"/>
</dbReference>
<keyword evidence="2" id="KW-0238">DNA-binding</keyword>
<dbReference type="RefSeq" id="WP_115549884.1">
    <property type="nucleotide sequence ID" value="NZ_QRGP01000002.1"/>
</dbReference>
<dbReference type="InterPro" id="IPR012318">
    <property type="entry name" value="HTH_CRP"/>
</dbReference>
<dbReference type="PROSITE" id="PS51063">
    <property type="entry name" value="HTH_CRP_2"/>
    <property type="match status" value="1"/>
</dbReference>
<dbReference type="FunFam" id="1.10.10.10:FF:000028">
    <property type="entry name" value="Fumarate/nitrate reduction transcriptional regulator Fnr"/>
    <property type="match status" value="1"/>
</dbReference>
<organism evidence="6 7">
    <name type="scientific">Sphingorhabdus pulchriflava</name>
    <dbReference type="NCBI Taxonomy" id="2292257"/>
    <lineage>
        <taxon>Bacteria</taxon>
        <taxon>Pseudomonadati</taxon>
        <taxon>Pseudomonadota</taxon>
        <taxon>Alphaproteobacteria</taxon>
        <taxon>Sphingomonadales</taxon>
        <taxon>Sphingomonadaceae</taxon>
        <taxon>Sphingorhabdus</taxon>
    </lineage>
</organism>
<dbReference type="Pfam" id="PF13545">
    <property type="entry name" value="HTH_Crp_2"/>
    <property type="match status" value="1"/>
</dbReference>
<dbReference type="OrthoDB" id="667966at2"/>
<reference evidence="7" key="1">
    <citation type="submission" date="2018-08" db="EMBL/GenBank/DDBJ databases">
        <authorList>
            <person name="Kim S.-J."/>
            <person name="Jung G.-Y."/>
        </authorList>
    </citation>
    <scope>NUCLEOTIDE SEQUENCE [LARGE SCALE GENOMIC DNA]</scope>
    <source>
        <strain evidence="7">GY_G</strain>
    </source>
</reference>
<dbReference type="GO" id="GO:0003700">
    <property type="term" value="F:DNA-binding transcription factor activity"/>
    <property type="evidence" value="ECO:0007669"/>
    <property type="project" value="TreeGrafter"/>
</dbReference>
<dbReference type="EMBL" id="QRGP01000002">
    <property type="protein sequence ID" value="RDV02782.1"/>
    <property type="molecule type" value="Genomic_DNA"/>
</dbReference>
<dbReference type="InterPro" id="IPR014710">
    <property type="entry name" value="RmlC-like_jellyroll"/>
</dbReference>
<dbReference type="Pfam" id="PF00027">
    <property type="entry name" value="cNMP_binding"/>
    <property type="match status" value="1"/>
</dbReference>
<evidence type="ECO:0000256" key="3">
    <source>
        <dbReference type="ARBA" id="ARBA00023163"/>
    </source>
</evidence>
<comment type="caution">
    <text evidence="6">The sequence shown here is derived from an EMBL/GenBank/DDBJ whole genome shotgun (WGS) entry which is preliminary data.</text>
</comment>
<dbReference type="InterPro" id="IPR018490">
    <property type="entry name" value="cNMP-bd_dom_sf"/>
</dbReference>
<evidence type="ECO:0000256" key="2">
    <source>
        <dbReference type="ARBA" id="ARBA00023125"/>
    </source>
</evidence>
<dbReference type="GO" id="GO:0005829">
    <property type="term" value="C:cytosol"/>
    <property type="evidence" value="ECO:0007669"/>
    <property type="project" value="TreeGrafter"/>
</dbReference>
<protein>
    <submittedName>
        <fullName evidence="6">Crp/Fnr family transcriptional regulator</fullName>
    </submittedName>
</protein>
<evidence type="ECO:0000313" key="6">
    <source>
        <dbReference type="EMBL" id="RDV02782.1"/>
    </source>
</evidence>
<dbReference type="PANTHER" id="PTHR24567:SF75">
    <property type="entry name" value="FUMARATE AND NITRATE REDUCTION REGULATORY PROTEIN"/>
    <property type="match status" value="1"/>
</dbReference>
<keyword evidence="7" id="KW-1185">Reference proteome</keyword>
<dbReference type="PANTHER" id="PTHR24567">
    <property type="entry name" value="CRP FAMILY TRANSCRIPTIONAL REGULATORY PROTEIN"/>
    <property type="match status" value="1"/>
</dbReference>
<dbReference type="InterPro" id="IPR000595">
    <property type="entry name" value="cNMP-bd_dom"/>
</dbReference>
<keyword evidence="1" id="KW-0805">Transcription regulation</keyword>